<dbReference type="Pfam" id="PF00028">
    <property type="entry name" value="Cadherin"/>
    <property type="match status" value="1"/>
</dbReference>
<dbReference type="SUPFAM" id="SSF49313">
    <property type="entry name" value="Cadherin-like"/>
    <property type="match status" value="1"/>
</dbReference>
<evidence type="ECO:0000313" key="8">
    <source>
        <dbReference type="EMBL" id="GLD70667.1"/>
    </source>
</evidence>
<evidence type="ECO:0000256" key="2">
    <source>
        <dbReference type="ARBA" id="ARBA00022737"/>
    </source>
</evidence>
<dbReference type="InterPro" id="IPR039808">
    <property type="entry name" value="Cadherin"/>
</dbReference>
<accession>A0AAD3RJD8</accession>
<dbReference type="PROSITE" id="PS50268">
    <property type="entry name" value="CADHERIN_2"/>
    <property type="match status" value="1"/>
</dbReference>
<proteinExistence type="predicted"/>
<dbReference type="GO" id="GO:0000902">
    <property type="term" value="P:cell morphogenesis"/>
    <property type="evidence" value="ECO:0007669"/>
    <property type="project" value="TreeGrafter"/>
</dbReference>
<dbReference type="AlphaFoldDB" id="A0AAD3RJD8"/>
<comment type="caution">
    <text evidence="8">The sequence shown here is derived from an EMBL/GenBank/DDBJ whole genome shotgun (WGS) entry which is preliminary data.</text>
</comment>
<gene>
    <name evidence="8" type="ORF">AKAME5_002198500</name>
</gene>
<dbReference type="InterPro" id="IPR002126">
    <property type="entry name" value="Cadherin-like_dom"/>
</dbReference>
<feature type="domain" description="Cadherin" evidence="7">
    <location>
        <begin position="34"/>
        <end position="98"/>
    </location>
</feature>
<dbReference type="GO" id="GO:0044331">
    <property type="term" value="P:cell-cell adhesion mediated by cadherin"/>
    <property type="evidence" value="ECO:0007669"/>
    <property type="project" value="TreeGrafter"/>
</dbReference>
<dbReference type="PANTHER" id="PTHR24027:SF85">
    <property type="entry name" value="CADHERIN-11"/>
    <property type="match status" value="1"/>
</dbReference>
<keyword evidence="3 5" id="KW-0106">Calcium</keyword>
<evidence type="ECO:0000256" key="1">
    <source>
        <dbReference type="ARBA" id="ARBA00004370"/>
    </source>
</evidence>
<evidence type="ECO:0000259" key="7">
    <source>
        <dbReference type="PROSITE" id="PS50268"/>
    </source>
</evidence>
<dbReference type="GO" id="GO:0005509">
    <property type="term" value="F:calcium ion binding"/>
    <property type="evidence" value="ECO:0007669"/>
    <property type="project" value="UniProtKB-UniRule"/>
</dbReference>
<dbReference type="GO" id="GO:0045296">
    <property type="term" value="F:cadherin binding"/>
    <property type="evidence" value="ECO:0007669"/>
    <property type="project" value="TreeGrafter"/>
</dbReference>
<comment type="subcellular location">
    <subcellularLocation>
        <location evidence="1">Membrane</location>
    </subcellularLocation>
</comment>
<evidence type="ECO:0000256" key="4">
    <source>
        <dbReference type="ARBA" id="ARBA00023136"/>
    </source>
</evidence>
<dbReference type="PANTHER" id="PTHR24027">
    <property type="entry name" value="CADHERIN-23"/>
    <property type="match status" value="1"/>
</dbReference>
<evidence type="ECO:0000256" key="6">
    <source>
        <dbReference type="SAM" id="MobiDB-lite"/>
    </source>
</evidence>
<organism evidence="8 9">
    <name type="scientific">Lates japonicus</name>
    <name type="common">Japanese lates</name>
    <dbReference type="NCBI Taxonomy" id="270547"/>
    <lineage>
        <taxon>Eukaryota</taxon>
        <taxon>Metazoa</taxon>
        <taxon>Chordata</taxon>
        <taxon>Craniata</taxon>
        <taxon>Vertebrata</taxon>
        <taxon>Euteleostomi</taxon>
        <taxon>Actinopterygii</taxon>
        <taxon>Neopterygii</taxon>
        <taxon>Teleostei</taxon>
        <taxon>Neoteleostei</taxon>
        <taxon>Acanthomorphata</taxon>
        <taxon>Carangaria</taxon>
        <taxon>Carangaria incertae sedis</taxon>
        <taxon>Centropomidae</taxon>
        <taxon>Lates</taxon>
    </lineage>
</organism>
<dbReference type="GO" id="GO:0034332">
    <property type="term" value="P:adherens junction organization"/>
    <property type="evidence" value="ECO:0007669"/>
    <property type="project" value="TreeGrafter"/>
</dbReference>
<evidence type="ECO:0000256" key="5">
    <source>
        <dbReference type="PROSITE-ProRule" id="PRU00043"/>
    </source>
</evidence>
<dbReference type="InterPro" id="IPR015919">
    <property type="entry name" value="Cadherin-like_sf"/>
</dbReference>
<dbReference type="GO" id="GO:0016477">
    <property type="term" value="P:cell migration"/>
    <property type="evidence" value="ECO:0007669"/>
    <property type="project" value="TreeGrafter"/>
</dbReference>
<dbReference type="EMBL" id="BRZM01000407">
    <property type="protein sequence ID" value="GLD70667.1"/>
    <property type="molecule type" value="Genomic_DNA"/>
</dbReference>
<evidence type="ECO:0000256" key="3">
    <source>
        <dbReference type="ARBA" id="ARBA00022837"/>
    </source>
</evidence>
<name>A0AAD3RJD8_LATJO</name>
<dbReference type="GO" id="GO:0016342">
    <property type="term" value="C:catenin complex"/>
    <property type="evidence" value="ECO:0007669"/>
    <property type="project" value="TreeGrafter"/>
</dbReference>
<protein>
    <submittedName>
        <fullName evidence="8">Cadherin-11</fullName>
    </submittedName>
</protein>
<reference evidence="8" key="1">
    <citation type="submission" date="2022-08" db="EMBL/GenBank/DDBJ databases">
        <title>Genome sequencing of akame (Lates japonicus).</title>
        <authorList>
            <person name="Hashiguchi Y."/>
            <person name="Takahashi H."/>
        </authorList>
    </citation>
    <scope>NUCLEOTIDE SEQUENCE</scope>
    <source>
        <strain evidence="8">Kochi</strain>
    </source>
</reference>
<feature type="region of interest" description="Disordered" evidence="6">
    <location>
        <begin position="1"/>
        <end position="23"/>
    </location>
</feature>
<sequence>MKPLRLFSRSEPEPEASAPGRSLEQLTHLNEQEHVGVYPMSVSEDKVPGEEVGRLKAKDPDLGDNGLVNYRLIDGDGMSMFELTTDSETREAVIKLKKASELILCTVTVTHVCMHTHTQYN</sequence>
<dbReference type="CDD" id="cd11304">
    <property type="entry name" value="Cadherin_repeat"/>
    <property type="match status" value="1"/>
</dbReference>
<dbReference type="GO" id="GO:0008013">
    <property type="term" value="F:beta-catenin binding"/>
    <property type="evidence" value="ECO:0007669"/>
    <property type="project" value="TreeGrafter"/>
</dbReference>
<keyword evidence="4" id="KW-0472">Membrane</keyword>
<dbReference type="Gene3D" id="2.60.40.60">
    <property type="entry name" value="Cadherins"/>
    <property type="match status" value="1"/>
</dbReference>
<dbReference type="Proteomes" id="UP001279410">
    <property type="component" value="Unassembled WGS sequence"/>
</dbReference>
<keyword evidence="9" id="KW-1185">Reference proteome</keyword>
<keyword evidence="2" id="KW-0677">Repeat</keyword>
<dbReference type="GO" id="GO:0005912">
    <property type="term" value="C:adherens junction"/>
    <property type="evidence" value="ECO:0007669"/>
    <property type="project" value="TreeGrafter"/>
</dbReference>
<dbReference type="GO" id="GO:0016339">
    <property type="term" value="P:calcium-dependent cell-cell adhesion via plasma membrane cell adhesion molecules"/>
    <property type="evidence" value="ECO:0007669"/>
    <property type="project" value="TreeGrafter"/>
</dbReference>
<evidence type="ECO:0000313" key="9">
    <source>
        <dbReference type="Proteomes" id="UP001279410"/>
    </source>
</evidence>
<dbReference type="GO" id="GO:0007043">
    <property type="term" value="P:cell-cell junction assembly"/>
    <property type="evidence" value="ECO:0007669"/>
    <property type="project" value="TreeGrafter"/>
</dbReference>
<dbReference type="GO" id="GO:0007156">
    <property type="term" value="P:homophilic cell adhesion via plasma membrane adhesion molecules"/>
    <property type="evidence" value="ECO:0007669"/>
    <property type="project" value="InterPro"/>
</dbReference>